<dbReference type="Proteomes" id="UP000324392">
    <property type="component" value="Chromosome"/>
</dbReference>
<dbReference type="EMBL" id="AP019531">
    <property type="protein sequence ID" value="BBI91009.1"/>
    <property type="molecule type" value="Genomic_DNA"/>
</dbReference>
<protein>
    <submittedName>
        <fullName evidence="2">Uncharacterized protein</fullName>
    </submittedName>
</protein>
<evidence type="ECO:0000256" key="1">
    <source>
        <dbReference type="SAM" id="Phobius"/>
    </source>
</evidence>
<evidence type="ECO:0000313" key="3">
    <source>
        <dbReference type="Proteomes" id="UP000324392"/>
    </source>
</evidence>
<keyword evidence="1" id="KW-0472">Membrane</keyword>
<gene>
    <name evidence="2" type="ORF">SSYIS1_00030</name>
</gene>
<organism evidence="2 3">
    <name type="scientific">Serratia symbiotica</name>
    <dbReference type="NCBI Taxonomy" id="138074"/>
    <lineage>
        <taxon>Bacteria</taxon>
        <taxon>Pseudomonadati</taxon>
        <taxon>Pseudomonadota</taxon>
        <taxon>Gammaproteobacteria</taxon>
        <taxon>Enterobacterales</taxon>
        <taxon>Yersiniaceae</taxon>
        <taxon>Serratia</taxon>
    </lineage>
</organism>
<reference evidence="2 3" key="1">
    <citation type="submission" date="2019-03" db="EMBL/GenBank/DDBJ databases">
        <title>The genome sequence of Candidatus Serratia symbiotica strain IS.</title>
        <authorList>
            <person name="Nikoh N."/>
            <person name="Koga R."/>
            <person name="Oshima K."/>
            <person name="Hattori M."/>
            <person name="Fukatsu T."/>
        </authorList>
    </citation>
    <scope>NUCLEOTIDE SEQUENCE [LARGE SCALE GENOMIC DNA]</scope>
    <source>
        <strain evidence="2 3">IS</strain>
    </source>
</reference>
<feature type="transmembrane region" description="Helical" evidence="1">
    <location>
        <begin position="18"/>
        <end position="38"/>
    </location>
</feature>
<keyword evidence="1" id="KW-0812">Transmembrane</keyword>
<evidence type="ECO:0000313" key="2">
    <source>
        <dbReference type="EMBL" id="BBI91009.1"/>
    </source>
</evidence>
<name>A0A455VCX8_9GAMM</name>
<dbReference type="AlphaFoldDB" id="A0A455VCX8"/>
<keyword evidence="1" id="KW-1133">Transmembrane helix</keyword>
<proteinExistence type="predicted"/>
<sequence>MAIVCRDIILLVVNKNVFIEYMVFLKWLIYNILIYIIFTD</sequence>
<accession>A0A455VCX8</accession>